<accession>A0A3B5ACQ6</accession>
<dbReference type="AlphaFoldDB" id="A0A3B5ACQ6"/>
<evidence type="ECO:0000313" key="1">
    <source>
        <dbReference type="Ensembl" id="ENSSPAP00000011367.1"/>
    </source>
</evidence>
<dbReference type="GeneTree" id="ENSGT00950000184268"/>
<dbReference type="STRING" id="144197.ENSSPAP00000011367"/>
<organism evidence="1">
    <name type="scientific">Stegastes partitus</name>
    <name type="common">bicolor damselfish</name>
    <dbReference type="NCBI Taxonomy" id="144197"/>
    <lineage>
        <taxon>Eukaryota</taxon>
        <taxon>Metazoa</taxon>
        <taxon>Chordata</taxon>
        <taxon>Craniata</taxon>
        <taxon>Vertebrata</taxon>
        <taxon>Euteleostomi</taxon>
        <taxon>Actinopterygii</taxon>
        <taxon>Neopterygii</taxon>
        <taxon>Teleostei</taxon>
        <taxon>Neoteleostei</taxon>
        <taxon>Acanthomorphata</taxon>
        <taxon>Ovalentaria</taxon>
        <taxon>Pomacentridae</taxon>
        <taxon>Stegastes</taxon>
    </lineage>
</organism>
<dbReference type="Ensembl" id="ENSSPAT00000011570.1">
    <property type="protein sequence ID" value="ENSSPAP00000011367.1"/>
    <property type="gene ID" value="ENSSPAG00000008650.1"/>
</dbReference>
<protein>
    <submittedName>
        <fullName evidence="1">Uncharacterized protein</fullName>
    </submittedName>
</protein>
<reference evidence="1" key="1">
    <citation type="submission" date="2023-09" db="UniProtKB">
        <authorList>
            <consortium name="Ensembl"/>
        </authorList>
    </citation>
    <scope>IDENTIFICATION</scope>
</reference>
<proteinExistence type="predicted"/>
<name>A0A3B5ACQ6_9TELE</name>
<sequence>MFSSLFFTLQARPTPHLTVSHCCLFLGVFAKCRYMYYGKHSEGNRFIRNDQL</sequence>